<dbReference type="PANTHER" id="PTHR10314">
    <property type="entry name" value="CYSTATHIONINE BETA-SYNTHASE"/>
    <property type="match status" value="1"/>
</dbReference>
<reference evidence="15 16" key="1">
    <citation type="submission" date="2016-05" db="EMBL/GenBank/DDBJ databases">
        <title>Microbial solvent formation.</title>
        <authorList>
            <person name="Poehlein A."/>
            <person name="Montoya Solano J.D."/>
            <person name="Flitsch S."/>
            <person name="Krabben P."/>
            <person name="Duerre P."/>
            <person name="Daniel R."/>
        </authorList>
    </citation>
    <scope>NUCLEOTIDE SEQUENCE [LARGE SCALE GENOMIC DNA]</scope>
    <source>
        <strain evidence="15 16">L1-8</strain>
    </source>
</reference>
<dbReference type="InterPro" id="IPR005856">
    <property type="entry name" value="Cys_synth"/>
</dbReference>
<comment type="caution">
    <text evidence="15">The sequence shown here is derived from an EMBL/GenBank/DDBJ whole genome shotgun (WGS) entry which is preliminary data.</text>
</comment>
<dbReference type="Gene3D" id="3.40.50.1100">
    <property type="match status" value="2"/>
</dbReference>
<evidence type="ECO:0000313" key="15">
    <source>
        <dbReference type="EMBL" id="OOM14365.1"/>
    </source>
</evidence>
<evidence type="ECO:0000256" key="11">
    <source>
        <dbReference type="PIRSR" id="PIRSR605856-50"/>
    </source>
</evidence>
<keyword evidence="7 13" id="KW-0808">Transferase</keyword>
<evidence type="ECO:0000256" key="3">
    <source>
        <dbReference type="ARBA" id="ARBA00007103"/>
    </source>
</evidence>
<dbReference type="GO" id="GO:0016829">
    <property type="term" value="F:lyase activity"/>
    <property type="evidence" value="ECO:0007669"/>
    <property type="project" value="UniProtKB-KW"/>
</dbReference>
<feature type="binding site" evidence="11">
    <location>
        <position position="265"/>
    </location>
    <ligand>
        <name>pyridoxal 5'-phosphate</name>
        <dbReference type="ChEBI" id="CHEBI:597326"/>
    </ligand>
</feature>
<evidence type="ECO:0000256" key="6">
    <source>
        <dbReference type="ARBA" id="ARBA00022605"/>
    </source>
</evidence>
<feature type="domain" description="Tryptophan synthase beta chain-like PALP" evidence="14">
    <location>
        <begin position="8"/>
        <end position="291"/>
    </location>
</feature>
<dbReference type="SUPFAM" id="SSF53686">
    <property type="entry name" value="Tryptophan synthase beta subunit-like PLP-dependent enzymes"/>
    <property type="match status" value="1"/>
</dbReference>
<feature type="binding site" evidence="11">
    <location>
        <position position="74"/>
    </location>
    <ligand>
        <name>pyridoxal 5'-phosphate</name>
        <dbReference type="ChEBI" id="CHEBI:597326"/>
    </ligand>
</feature>
<keyword evidence="15" id="KW-0456">Lyase</keyword>
<comment type="pathway">
    <text evidence="2">Amino-acid biosynthesis; L-cysteine biosynthesis; L-cysteine from L-serine: step 2/2.</text>
</comment>
<protein>
    <recommendedName>
        <fullName evidence="5 13">Cysteine synthase</fullName>
        <ecNumber evidence="4 13">2.5.1.47</ecNumber>
    </recommendedName>
</protein>
<comment type="similarity">
    <text evidence="3 13">Belongs to the cysteine synthase/cystathionine beta-synthase family.</text>
</comment>
<proteinExistence type="inferred from homology"/>
<evidence type="ECO:0000313" key="16">
    <source>
        <dbReference type="Proteomes" id="UP000191154"/>
    </source>
</evidence>
<evidence type="ECO:0000256" key="1">
    <source>
        <dbReference type="ARBA" id="ARBA00001933"/>
    </source>
</evidence>
<dbReference type="NCBIfam" id="TIGR01139">
    <property type="entry name" value="cysK"/>
    <property type="match status" value="1"/>
</dbReference>
<dbReference type="CDD" id="cd01561">
    <property type="entry name" value="CBS_like"/>
    <property type="match status" value="1"/>
</dbReference>
<keyword evidence="9 13" id="KW-0198">Cysteine biosynthesis</keyword>
<keyword evidence="8 11" id="KW-0663">Pyridoxal phosphate</keyword>
<dbReference type="FunFam" id="3.40.50.1100:FF:000118">
    <property type="entry name" value="Related to CYS4-cystathionine beta-synthase"/>
    <property type="match status" value="1"/>
</dbReference>
<dbReference type="PROSITE" id="PS00901">
    <property type="entry name" value="CYS_SYNTHASE"/>
    <property type="match status" value="1"/>
</dbReference>
<evidence type="ECO:0000256" key="9">
    <source>
        <dbReference type="ARBA" id="ARBA00023192"/>
    </source>
</evidence>
<organism evidence="15 16">
    <name type="scientific">Clostridium saccharobutylicum</name>
    <dbReference type="NCBI Taxonomy" id="169679"/>
    <lineage>
        <taxon>Bacteria</taxon>
        <taxon>Bacillati</taxon>
        <taxon>Bacillota</taxon>
        <taxon>Clostridia</taxon>
        <taxon>Eubacteriales</taxon>
        <taxon>Clostridiaceae</taxon>
        <taxon>Clostridium</taxon>
    </lineage>
</organism>
<dbReference type="FunFam" id="3.40.50.1100:FF:000003">
    <property type="entry name" value="Cystathionine beta-synthase"/>
    <property type="match status" value="1"/>
</dbReference>
<evidence type="ECO:0000256" key="13">
    <source>
        <dbReference type="RuleBase" id="RU003985"/>
    </source>
</evidence>
<evidence type="ECO:0000256" key="7">
    <source>
        <dbReference type="ARBA" id="ARBA00022679"/>
    </source>
</evidence>
<dbReference type="NCBIfam" id="TIGR01136">
    <property type="entry name" value="cysKM"/>
    <property type="match status" value="1"/>
</dbReference>
<keyword evidence="6 13" id="KW-0028">Amino-acid biosynthesis</keyword>
<dbReference type="Pfam" id="PF00291">
    <property type="entry name" value="PALP"/>
    <property type="match status" value="1"/>
</dbReference>
<dbReference type="UniPathway" id="UPA00136">
    <property type="reaction ID" value="UER00200"/>
</dbReference>
<evidence type="ECO:0000256" key="4">
    <source>
        <dbReference type="ARBA" id="ARBA00012681"/>
    </source>
</evidence>
<dbReference type="GO" id="GO:0006535">
    <property type="term" value="P:cysteine biosynthetic process from serine"/>
    <property type="evidence" value="ECO:0007669"/>
    <property type="project" value="UniProtKB-UniRule"/>
</dbReference>
<dbReference type="InterPro" id="IPR050214">
    <property type="entry name" value="Cys_Synth/Cystath_Beta-Synth"/>
</dbReference>
<dbReference type="EMBL" id="LZYZ01000002">
    <property type="protein sequence ID" value="OOM14365.1"/>
    <property type="molecule type" value="Genomic_DNA"/>
</dbReference>
<comment type="cofactor">
    <cofactor evidence="1 11 13">
        <name>pyridoxal 5'-phosphate</name>
        <dbReference type="ChEBI" id="CHEBI:597326"/>
    </cofactor>
</comment>
<dbReference type="EC" id="2.5.1.47" evidence="4 13"/>
<evidence type="ECO:0000256" key="5">
    <source>
        <dbReference type="ARBA" id="ARBA00019371"/>
    </source>
</evidence>
<evidence type="ECO:0000256" key="10">
    <source>
        <dbReference type="ARBA" id="ARBA00047931"/>
    </source>
</evidence>
<dbReference type="RefSeq" id="WP_077864632.1">
    <property type="nucleotide sequence ID" value="NZ_LZYZ01000002.1"/>
</dbReference>
<dbReference type="InterPro" id="IPR001926">
    <property type="entry name" value="TrpB-like_PALP"/>
</dbReference>
<feature type="binding site" evidence="11">
    <location>
        <begin position="178"/>
        <end position="182"/>
    </location>
    <ligand>
        <name>pyridoxal 5'-phosphate</name>
        <dbReference type="ChEBI" id="CHEBI:597326"/>
    </ligand>
</feature>
<accession>A0A1S8ND00</accession>
<dbReference type="Proteomes" id="UP000191154">
    <property type="component" value="Unassembled WGS sequence"/>
</dbReference>
<dbReference type="InterPro" id="IPR005859">
    <property type="entry name" value="CysK"/>
</dbReference>
<evidence type="ECO:0000256" key="2">
    <source>
        <dbReference type="ARBA" id="ARBA00004962"/>
    </source>
</evidence>
<name>A0A1S8ND00_CLOSA</name>
<dbReference type="InterPro" id="IPR036052">
    <property type="entry name" value="TrpB-like_PALP_sf"/>
</dbReference>
<sequence length="304" mass="32669">MKYVSDIKELIGNTPLIKLTHIGIKENVNIFAKLECFNPGGSIKDRIGVSMIEGAEKEGILKKGYTIIDATAGNTGLGIAIAAINKGYNIIFAVPTKFSIEKQKLIKALGANIINTPDEDGMLGAINKAEELLKEIPNSISLEQFENEQNPLAHYETTGPEIYKALDGQINYFVAGAGSGGTFTGIVRYLKEKDKNIKGVLADPEGSTMVGGTHKSYKIEGIGNDFVPKTMDISLVDKVIKVNDDEAFENVRVLAKKEGVIVGSSSGAILAAAIKLSNEIDSGNIVVVFPDRGDRYLSTTLFDD</sequence>
<gene>
    <name evidence="15" type="primary">mccA</name>
    <name evidence="15" type="ORF">CLOSAC_12380</name>
</gene>
<evidence type="ECO:0000256" key="8">
    <source>
        <dbReference type="ARBA" id="ARBA00022898"/>
    </source>
</evidence>
<dbReference type="GO" id="GO:0004124">
    <property type="term" value="F:cysteine synthase activity"/>
    <property type="evidence" value="ECO:0007669"/>
    <property type="project" value="UniProtKB-UniRule"/>
</dbReference>
<comment type="catalytic activity">
    <reaction evidence="10 13">
        <text>O-acetyl-L-serine + hydrogen sulfide = L-cysteine + acetate</text>
        <dbReference type="Rhea" id="RHEA:14829"/>
        <dbReference type="ChEBI" id="CHEBI:29919"/>
        <dbReference type="ChEBI" id="CHEBI:30089"/>
        <dbReference type="ChEBI" id="CHEBI:35235"/>
        <dbReference type="ChEBI" id="CHEBI:58340"/>
        <dbReference type="EC" id="2.5.1.47"/>
    </reaction>
</comment>
<dbReference type="AlphaFoldDB" id="A0A1S8ND00"/>
<dbReference type="InterPro" id="IPR001216">
    <property type="entry name" value="P-phosphate_BS"/>
</dbReference>
<evidence type="ECO:0000256" key="12">
    <source>
        <dbReference type="PIRSR" id="PIRSR605856-51"/>
    </source>
</evidence>
<evidence type="ECO:0000259" key="14">
    <source>
        <dbReference type="Pfam" id="PF00291"/>
    </source>
</evidence>
<feature type="modified residue" description="N6-(pyridoxal phosphate)lysine" evidence="12">
    <location>
        <position position="44"/>
    </location>
</feature>